<keyword evidence="10 16" id="KW-0472">Membrane</keyword>
<reference evidence="20" key="1">
    <citation type="submission" date="2017-08" db="EMBL/GenBank/DDBJ databases">
        <authorList>
            <person name="Varghese N."/>
            <person name="Submissions S."/>
        </authorList>
    </citation>
    <scope>NUCLEOTIDE SEQUENCE [LARGE SCALE GENOMIC DNA]</scope>
    <source>
        <strain evidence="20">KCTC 23107</strain>
    </source>
</reference>
<dbReference type="InterPro" id="IPR005864">
    <property type="entry name" value="ATP_synth_F0_bsu_bac"/>
</dbReference>
<evidence type="ECO:0000256" key="9">
    <source>
        <dbReference type="ARBA" id="ARBA00023065"/>
    </source>
</evidence>
<dbReference type="HAMAP" id="MF_01398">
    <property type="entry name" value="ATP_synth_b_bprime"/>
    <property type="match status" value="1"/>
</dbReference>
<comment type="subunit">
    <text evidence="14 16">F-type ATPases have 2 components, F(1) - the catalytic core - and F(0) - the membrane proton channel. F(1) has five subunits: alpha(3), beta(3), gamma(1), delta(1), epsilon(1). F(0) has three main subunits: a(1), b(2) and c(10-14). The alpha and beta chains form an alternating ring which encloses part of the gamma chain. F(1) is attached to F(0) by a central stalk formed by the gamma and epsilon chains, while a peripheral stalk is formed by the delta and b chains.</text>
</comment>
<keyword evidence="6 16" id="KW-0812">Transmembrane</keyword>
<dbReference type="EMBL" id="OCPC01000003">
    <property type="protein sequence ID" value="SOE17727.1"/>
    <property type="molecule type" value="Genomic_DNA"/>
</dbReference>
<dbReference type="NCBIfam" id="NF006611">
    <property type="entry name" value="PRK09173.1"/>
    <property type="match status" value="1"/>
</dbReference>
<gene>
    <name evidence="16" type="primary">atpF</name>
    <name evidence="19" type="ORF">SAMN05877838_2630</name>
</gene>
<dbReference type="GO" id="GO:0046933">
    <property type="term" value="F:proton-transporting ATP synthase activity, rotational mechanism"/>
    <property type="evidence" value="ECO:0007669"/>
    <property type="project" value="UniProtKB-UniRule"/>
</dbReference>
<evidence type="ECO:0000256" key="13">
    <source>
        <dbReference type="ARBA" id="ARBA00025614"/>
    </source>
</evidence>
<keyword evidence="3 16" id="KW-0813">Transport</keyword>
<evidence type="ECO:0000256" key="3">
    <source>
        <dbReference type="ARBA" id="ARBA00022448"/>
    </source>
</evidence>
<name>A0A286ICJ2_9HYPH</name>
<evidence type="ECO:0000256" key="4">
    <source>
        <dbReference type="ARBA" id="ARBA00022475"/>
    </source>
</evidence>
<evidence type="ECO:0000256" key="8">
    <source>
        <dbReference type="ARBA" id="ARBA00022989"/>
    </source>
</evidence>
<dbReference type="NCBIfam" id="TIGR01144">
    <property type="entry name" value="ATP_synt_b"/>
    <property type="match status" value="1"/>
</dbReference>
<evidence type="ECO:0000256" key="18">
    <source>
        <dbReference type="SAM" id="Coils"/>
    </source>
</evidence>
<comment type="function">
    <text evidence="12 16">F(1)F(0) ATP synthase produces ATP from ADP in the presence of a proton or sodium gradient. F-type ATPases consist of two structural domains, F(1) containing the extramembraneous catalytic core and F(0) containing the membrane proton channel, linked together by a central stalk and a peripheral stalk. During catalysis, ATP synthesis in the catalytic domain of F(1) is coupled via a rotary mechanism of the central stalk subunits to proton translocation.</text>
</comment>
<dbReference type="GO" id="GO:0046961">
    <property type="term" value="F:proton-transporting ATPase activity, rotational mechanism"/>
    <property type="evidence" value="ECO:0007669"/>
    <property type="project" value="TreeGrafter"/>
</dbReference>
<evidence type="ECO:0000313" key="20">
    <source>
        <dbReference type="Proteomes" id="UP000219465"/>
    </source>
</evidence>
<protein>
    <recommendedName>
        <fullName evidence="16">ATP synthase subunit b</fullName>
    </recommendedName>
    <alternativeName>
        <fullName evidence="16">ATP synthase F(0) sector subunit b</fullName>
    </alternativeName>
    <alternativeName>
        <fullName evidence="16">ATPase subunit I</fullName>
    </alternativeName>
    <alternativeName>
        <fullName evidence="16">F-type ATPase subunit b</fullName>
        <shortName evidence="16">F-ATPase subunit b</shortName>
    </alternativeName>
</protein>
<feature type="transmembrane region" description="Helical" evidence="16">
    <location>
        <begin position="6"/>
        <end position="29"/>
    </location>
</feature>
<accession>A0A286ICJ2</accession>
<comment type="function">
    <text evidence="13">Component of the F(0) channel, it forms part of the peripheral stalk, linking F(1) to F(0). The b'-subunit is a diverged and duplicated form of b found in plants and photosynthetic bacteria.</text>
</comment>
<evidence type="ECO:0000256" key="17">
    <source>
        <dbReference type="RuleBase" id="RU003848"/>
    </source>
</evidence>
<evidence type="ECO:0000256" key="12">
    <source>
        <dbReference type="ARBA" id="ARBA00025198"/>
    </source>
</evidence>
<keyword evidence="4 16" id="KW-1003">Cell membrane</keyword>
<evidence type="ECO:0000256" key="2">
    <source>
        <dbReference type="ARBA" id="ARBA00005513"/>
    </source>
</evidence>
<organism evidence="19 20">
    <name type="scientific">Hoeflea halophila</name>
    <dbReference type="NCBI Taxonomy" id="714899"/>
    <lineage>
        <taxon>Bacteria</taxon>
        <taxon>Pseudomonadati</taxon>
        <taxon>Pseudomonadota</taxon>
        <taxon>Alphaproteobacteria</taxon>
        <taxon>Hyphomicrobiales</taxon>
        <taxon>Rhizobiaceae</taxon>
        <taxon>Hoeflea</taxon>
    </lineage>
</organism>
<dbReference type="OrthoDB" id="8479836at2"/>
<feature type="coiled-coil region" evidence="18">
    <location>
        <begin position="28"/>
        <end position="94"/>
    </location>
</feature>
<evidence type="ECO:0000256" key="5">
    <source>
        <dbReference type="ARBA" id="ARBA00022547"/>
    </source>
</evidence>
<keyword evidence="18" id="KW-0175">Coiled coil</keyword>
<dbReference type="PANTHER" id="PTHR33445:SF1">
    <property type="entry name" value="ATP SYNTHASE SUBUNIT B"/>
    <property type="match status" value="1"/>
</dbReference>
<keyword evidence="20" id="KW-1185">Reference proteome</keyword>
<keyword evidence="9 16" id="KW-0406">Ion transport</keyword>
<evidence type="ECO:0000256" key="1">
    <source>
        <dbReference type="ARBA" id="ARBA00004377"/>
    </source>
</evidence>
<dbReference type="Pfam" id="PF00430">
    <property type="entry name" value="ATP-synt_B"/>
    <property type="match status" value="1"/>
</dbReference>
<evidence type="ECO:0000256" key="10">
    <source>
        <dbReference type="ARBA" id="ARBA00023136"/>
    </source>
</evidence>
<comment type="subunit">
    <text evidence="15">F-type ATPases have 2 components, F(1) - the catalytic core - and F(0) - the membrane proton channel. F(1) has five subunits: alpha(3), beta(3), gamma(1), delta(1), epsilon(1). F(0) has four main subunits: a(1), b(2) and c(10-14). The alpha and beta chains form an alternating ring which encloses part of the gamma chain. F(1) is attached to F(0) by a central stalk formed by the gamma and epsilon chains, while a peripheral stalk is formed by the delta and b chains.</text>
</comment>
<dbReference type="PANTHER" id="PTHR33445">
    <property type="entry name" value="ATP SYNTHASE SUBUNIT B', CHLOROPLASTIC"/>
    <property type="match status" value="1"/>
</dbReference>
<dbReference type="GO" id="GO:0005886">
    <property type="term" value="C:plasma membrane"/>
    <property type="evidence" value="ECO:0007669"/>
    <property type="project" value="UniProtKB-SubCell"/>
</dbReference>
<keyword evidence="7 16" id="KW-0375">Hydrogen ion transport</keyword>
<evidence type="ECO:0000313" key="19">
    <source>
        <dbReference type="EMBL" id="SOE17727.1"/>
    </source>
</evidence>
<evidence type="ECO:0000256" key="11">
    <source>
        <dbReference type="ARBA" id="ARBA00023310"/>
    </source>
</evidence>
<proteinExistence type="inferred from homology"/>
<dbReference type="InterPro" id="IPR050059">
    <property type="entry name" value="ATP_synthase_B_chain"/>
</dbReference>
<evidence type="ECO:0000256" key="6">
    <source>
        <dbReference type="ARBA" id="ARBA00022692"/>
    </source>
</evidence>
<keyword evidence="8 16" id="KW-1133">Transmembrane helix</keyword>
<dbReference type="InterPro" id="IPR002146">
    <property type="entry name" value="ATP_synth_b/b'su_bac/chlpt"/>
</dbReference>
<dbReference type="CDD" id="cd06503">
    <property type="entry name" value="ATP-synt_Fo_b"/>
    <property type="match status" value="1"/>
</dbReference>
<dbReference type="GO" id="GO:0045259">
    <property type="term" value="C:proton-transporting ATP synthase complex"/>
    <property type="evidence" value="ECO:0007669"/>
    <property type="project" value="UniProtKB-KW"/>
</dbReference>
<evidence type="ECO:0000256" key="16">
    <source>
        <dbReference type="HAMAP-Rule" id="MF_01398"/>
    </source>
</evidence>
<evidence type="ECO:0000256" key="15">
    <source>
        <dbReference type="ARBA" id="ARBA00026054"/>
    </source>
</evidence>
<keyword evidence="11 16" id="KW-0066">ATP synthesis</keyword>
<evidence type="ECO:0000256" key="7">
    <source>
        <dbReference type="ARBA" id="ARBA00022781"/>
    </source>
</evidence>
<dbReference type="Proteomes" id="UP000219465">
    <property type="component" value="Unassembled WGS sequence"/>
</dbReference>
<dbReference type="RefSeq" id="WP_097108187.1">
    <property type="nucleotide sequence ID" value="NZ_OCPC01000003.1"/>
</dbReference>
<dbReference type="AlphaFoldDB" id="A0A286ICJ2"/>
<comment type="similarity">
    <text evidence="2 16 17">Belongs to the ATPase B chain family.</text>
</comment>
<sequence>MDATFWAFIGLIIFLGIIAYVKVPAMIAGSLDKRADQIRNELEEAKKLREEAQQLLAEYQRKRKEAESEAENILTAAEKEAAVLREEAKARTEDYVSRRTAMAEQKIRQAEADAINEVRASAVDLAIAAAERLIGDKVDSKASGELFKSSLGELKTRLN</sequence>
<evidence type="ECO:0000256" key="14">
    <source>
        <dbReference type="ARBA" id="ARBA00025830"/>
    </source>
</evidence>
<keyword evidence="5 16" id="KW-0138">CF(0)</keyword>
<comment type="subcellular location">
    <subcellularLocation>
        <location evidence="1">Cell inner membrane</location>
        <topology evidence="1">Single-pass membrane protein</topology>
    </subcellularLocation>
    <subcellularLocation>
        <location evidence="16">Cell membrane</location>
        <topology evidence="16">Single-pass membrane protein</topology>
    </subcellularLocation>
</comment>